<gene>
    <name evidence="1" type="ORF">EAS61_35545</name>
</gene>
<dbReference type="Proteomes" id="UP000290174">
    <property type="component" value="Unassembled WGS sequence"/>
</dbReference>
<name>A0A4Q0Q8P3_9BRAD</name>
<reference evidence="1 2" key="1">
    <citation type="submission" date="2018-11" db="EMBL/GenBank/DDBJ databases">
        <title>Bradyrhizobium sp. nov., isolated from effective nodules of peanut in China.</title>
        <authorList>
            <person name="Li Y."/>
        </authorList>
    </citation>
    <scope>NUCLEOTIDE SEQUENCE [LARGE SCALE GENOMIC DNA]</scope>
    <source>
        <strain evidence="1 2">CCBAU 51770</strain>
    </source>
</reference>
<evidence type="ECO:0000313" key="2">
    <source>
        <dbReference type="Proteomes" id="UP000290174"/>
    </source>
</evidence>
<organism evidence="1 2">
    <name type="scientific">Bradyrhizobium zhanjiangense</name>
    <dbReference type="NCBI Taxonomy" id="1325107"/>
    <lineage>
        <taxon>Bacteria</taxon>
        <taxon>Pseudomonadati</taxon>
        <taxon>Pseudomonadota</taxon>
        <taxon>Alphaproteobacteria</taxon>
        <taxon>Hyphomicrobiales</taxon>
        <taxon>Nitrobacteraceae</taxon>
        <taxon>Bradyrhizobium</taxon>
    </lineage>
</organism>
<proteinExistence type="predicted"/>
<sequence length="110" mass="12593">MEPEELFDLRRWLRRMTKESTERLLREMAAVYTLNEPRDILLKTEYLAMMQVSKRYPIPGGDLLSLDDSYGGLLVSGRYIYVSEGAIADALNRYAPGDVLNGMIKERCAT</sequence>
<accession>A0A4Q0Q8P3</accession>
<dbReference type="EMBL" id="RKMK01000055">
    <property type="protein sequence ID" value="RXG85695.1"/>
    <property type="molecule type" value="Genomic_DNA"/>
</dbReference>
<dbReference type="AlphaFoldDB" id="A0A4Q0Q8P3"/>
<evidence type="ECO:0000313" key="1">
    <source>
        <dbReference type="EMBL" id="RXG85695.1"/>
    </source>
</evidence>
<comment type="caution">
    <text evidence="1">The sequence shown here is derived from an EMBL/GenBank/DDBJ whole genome shotgun (WGS) entry which is preliminary data.</text>
</comment>
<protein>
    <submittedName>
        <fullName evidence="1">Uncharacterized protein</fullName>
    </submittedName>
</protein>